<dbReference type="InterPro" id="IPR027417">
    <property type="entry name" value="P-loop_NTPase"/>
</dbReference>
<keyword evidence="3" id="KW-0547">Nucleotide-binding</keyword>
<evidence type="ECO:0000256" key="4">
    <source>
        <dbReference type="ARBA" id="ARBA00022840"/>
    </source>
</evidence>
<proteinExistence type="inferred from homology"/>
<evidence type="ECO:0000256" key="2">
    <source>
        <dbReference type="ARBA" id="ARBA00022448"/>
    </source>
</evidence>
<dbReference type="STRING" id="1120976.SAMN03080606_02432"/>
<dbReference type="GO" id="GO:0042626">
    <property type="term" value="F:ATPase-coupled transmembrane transporter activity"/>
    <property type="evidence" value="ECO:0007669"/>
    <property type="project" value="TreeGrafter"/>
</dbReference>
<evidence type="ECO:0000313" key="6">
    <source>
        <dbReference type="EMBL" id="SCY76583.1"/>
    </source>
</evidence>
<dbReference type="EMBL" id="FMUS01000015">
    <property type="protein sequence ID" value="SCY76583.1"/>
    <property type="molecule type" value="Genomic_DNA"/>
</dbReference>
<evidence type="ECO:0000259" key="5">
    <source>
        <dbReference type="Pfam" id="PF00005"/>
    </source>
</evidence>
<keyword evidence="2" id="KW-0813">Transport</keyword>
<sequence length="114" mass="12653">MSLSGGQKQRVAIGSAIASEREIIILDEPTSGLDLRHMKGVAHNLKKLQGMGKTQFIISHDLELILESCSHALHIEKGTISDNYPIDDEGEKKLFAFFIKYNQEIVDNQSALCI</sequence>
<protein>
    <submittedName>
        <fullName evidence="6">ABC transporter</fullName>
    </submittedName>
</protein>
<dbReference type="PANTHER" id="PTHR43553">
    <property type="entry name" value="HEAVY METAL TRANSPORTER"/>
    <property type="match status" value="1"/>
</dbReference>
<dbReference type="GO" id="GO:0005524">
    <property type="term" value="F:ATP binding"/>
    <property type="evidence" value="ECO:0007669"/>
    <property type="project" value="UniProtKB-KW"/>
</dbReference>
<dbReference type="Pfam" id="PF00005">
    <property type="entry name" value="ABC_tran"/>
    <property type="match status" value="1"/>
</dbReference>
<dbReference type="Proteomes" id="UP000198636">
    <property type="component" value="Unassembled WGS sequence"/>
</dbReference>
<feature type="domain" description="ABC transporter" evidence="5">
    <location>
        <begin position="2"/>
        <end position="31"/>
    </location>
</feature>
<dbReference type="SUPFAM" id="SSF52540">
    <property type="entry name" value="P-loop containing nucleoside triphosphate hydrolases"/>
    <property type="match status" value="1"/>
</dbReference>
<accession>A0A1G5IKN7</accession>
<evidence type="ECO:0000256" key="1">
    <source>
        <dbReference type="ARBA" id="ARBA00005417"/>
    </source>
</evidence>
<dbReference type="Gene3D" id="3.40.50.300">
    <property type="entry name" value="P-loop containing nucleotide triphosphate hydrolases"/>
    <property type="match status" value="1"/>
</dbReference>
<organism evidence="6 7">
    <name type="scientific">Alkaliphilus peptidifermentans DSM 18978</name>
    <dbReference type="NCBI Taxonomy" id="1120976"/>
    <lineage>
        <taxon>Bacteria</taxon>
        <taxon>Bacillati</taxon>
        <taxon>Bacillota</taxon>
        <taxon>Clostridia</taxon>
        <taxon>Peptostreptococcales</taxon>
        <taxon>Natronincolaceae</taxon>
        <taxon>Alkaliphilus</taxon>
    </lineage>
</organism>
<dbReference type="GO" id="GO:0043190">
    <property type="term" value="C:ATP-binding cassette (ABC) transporter complex"/>
    <property type="evidence" value="ECO:0007669"/>
    <property type="project" value="TreeGrafter"/>
</dbReference>
<dbReference type="PANTHER" id="PTHR43553:SF24">
    <property type="entry name" value="ENERGY-COUPLING FACTOR TRANSPORTER ATP-BINDING PROTEIN ECFA1"/>
    <property type="match status" value="1"/>
</dbReference>
<gene>
    <name evidence="6" type="ORF">SAMN03080606_02432</name>
</gene>
<dbReference type="GO" id="GO:0016887">
    <property type="term" value="F:ATP hydrolysis activity"/>
    <property type="evidence" value="ECO:0007669"/>
    <property type="project" value="InterPro"/>
</dbReference>
<reference evidence="6 7" key="1">
    <citation type="submission" date="2016-10" db="EMBL/GenBank/DDBJ databases">
        <authorList>
            <person name="de Groot N.N."/>
        </authorList>
    </citation>
    <scope>NUCLEOTIDE SEQUENCE [LARGE SCALE GENOMIC DNA]</scope>
    <source>
        <strain evidence="6 7">DSM 18978</strain>
    </source>
</reference>
<keyword evidence="7" id="KW-1185">Reference proteome</keyword>
<evidence type="ECO:0000256" key="3">
    <source>
        <dbReference type="ARBA" id="ARBA00022741"/>
    </source>
</evidence>
<dbReference type="InterPro" id="IPR003439">
    <property type="entry name" value="ABC_transporter-like_ATP-bd"/>
</dbReference>
<dbReference type="AlphaFoldDB" id="A0A1G5IKN7"/>
<evidence type="ECO:0000313" key="7">
    <source>
        <dbReference type="Proteomes" id="UP000198636"/>
    </source>
</evidence>
<keyword evidence="4" id="KW-0067">ATP-binding</keyword>
<name>A0A1G5IKN7_9FIRM</name>
<comment type="similarity">
    <text evidence="1">Belongs to the ABC transporter superfamily.</text>
</comment>
<dbReference type="InterPro" id="IPR050095">
    <property type="entry name" value="ECF_ABC_transporter_ATP-bd"/>
</dbReference>